<name>A0A4V2UNY1_9FIRM</name>
<accession>A0A4V2UNY1</accession>
<dbReference type="GO" id="GO:0000902">
    <property type="term" value="P:cell morphogenesis"/>
    <property type="evidence" value="ECO:0007669"/>
    <property type="project" value="InterPro"/>
</dbReference>
<evidence type="ECO:0000256" key="4">
    <source>
        <dbReference type="ARBA" id="ARBA00022840"/>
    </source>
</evidence>
<dbReference type="GO" id="GO:0005737">
    <property type="term" value="C:cytoplasm"/>
    <property type="evidence" value="ECO:0007669"/>
    <property type="project" value="UniProtKB-SubCell"/>
</dbReference>
<keyword evidence="3" id="KW-0547">Nucleotide-binding</keyword>
<dbReference type="Proteomes" id="UP000294613">
    <property type="component" value="Unassembled WGS sequence"/>
</dbReference>
<evidence type="ECO:0000256" key="3">
    <source>
        <dbReference type="ARBA" id="ARBA00022741"/>
    </source>
</evidence>
<evidence type="ECO:0000313" key="8">
    <source>
        <dbReference type="EMBL" id="TCS63701.1"/>
    </source>
</evidence>
<keyword evidence="10" id="KW-1185">Reference proteome</keyword>
<evidence type="ECO:0000256" key="1">
    <source>
        <dbReference type="ARBA" id="ARBA00004496"/>
    </source>
</evidence>
<reference evidence="7 10" key="1">
    <citation type="journal article" date="2018" name="Int. J. Syst. Evol. Microbiol.">
        <title>Draft Genome Sequence of Faecalimonas umbilicata JCM 30896T, an Acetate-Producing Bacterium Isolated from Human Feces.</title>
        <authorList>
            <person name="Sakamoto M."/>
            <person name="Ikeyama N."/>
            <person name="Yuki M."/>
            <person name="Ohkuma M."/>
        </authorList>
    </citation>
    <scope>NUCLEOTIDE SEQUENCE [LARGE SCALE GENOMIC DNA]</scope>
    <source>
        <strain evidence="7 10">EGH7</strain>
    </source>
</reference>
<gene>
    <name evidence="7" type="primary">mreB2</name>
    <name evidence="8" type="ORF">EDD74_12813</name>
    <name evidence="7" type="ORF">FAEUMB_27000</name>
</gene>
<evidence type="ECO:0000256" key="5">
    <source>
        <dbReference type="ARBA" id="ARBA00022960"/>
    </source>
</evidence>
<dbReference type="InterPro" id="IPR056546">
    <property type="entry name" value="MreB_MamK-like"/>
</dbReference>
<proteinExistence type="inferred from homology"/>
<sequence>MSRNIYGLDLGSYEIKVYDKKQKTIWREKNAIAFADEKEIFAVGDEAYEMYGKTPDHIRVVFPMKEGVISGITDMQYLLQNLLKRGHQFAYGSEYVIAVPTDVTELEKRAFCDLVLHSTARAKSVRIVARGIADAVGAGIAVEREPGIFLVNFGASTMELSVLSYGGIVLNRLLKIGGMHLDREIIQLVKNRYQILISGRTAEFLRKEAGLFPNRQESIYQVPCKKLGTGLPKYKEIPGTLVKTALREPLSDCVKEMTALLKRTPPEVRQAIEQKGIFLTGGMASLSGLDRYLSHAGGWKVTVANQPAICAVRGLEKIIHNKNLHKLTYEMSVENDRWIR</sequence>
<keyword evidence="5" id="KW-0133">Cell shape</keyword>
<keyword evidence="2" id="KW-0963">Cytoplasm</keyword>
<dbReference type="RefSeq" id="WP_016438952.1">
    <property type="nucleotide sequence ID" value="NZ_AP031411.1"/>
</dbReference>
<comment type="subcellular location">
    <subcellularLocation>
        <location evidence="1">Cytoplasm</location>
    </subcellularLocation>
</comment>
<dbReference type="Gene3D" id="3.30.420.40">
    <property type="match status" value="2"/>
</dbReference>
<dbReference type="AlphaFoldDB" id="A0A4V2UNY1"/>
<evidence type="ECO:0000256" key="2">
    <source>
        <dbReference type="ARBA" id="ARBA00022490"/>
    </source>
</evidence>
<dbReference type="GeneID" id="97507003"/>
<evidence type="ECO:0000313" key="10">
    <source>
        <dbReference type="Proteomes" id="UP000702954"/>
    </source>
</evidence>
<comment type="similarity">
    <text evidence="6">Belongs to the FtsA/MreB family.</text>
</comment>
<dbReference type="SUPFAM" id="SSF53067">
    <property type="entry name" value="Actin-like ATPase domain"/>
    <property type="match status" value="2"/>
</dbReference>
<reference evidence="8 9" key="2">
    <citation type="submission" date="2019-03" db="EMBL/GenBank/DDBJ databases">
        <title>Genomic Encyclopedia of Type Strains, Phase IV (KMG-IV): sequencing the most valuable type-strain genomes for metagenomic binning, comparative biology and taxonomic classification.</title>
        <authorList>
            <person name="Goeker M."/>
        </authorList>
    </citation>
    <scope>NUCLEOTIDE SEQUENCE [LARGE SCALE GENOMIC DNA]</scope>
    <source>
        <strain evidence="8 9">DSM 103426</strain>
    </source>
</reference>
<dbReference type="InterPro" id="IPR004753">
    <property type="entry name" value="MreB"/>
</dbReference>
<dbReference type="GO" id="GO:0008360">
    <property type="term" value="P:regulation of cell shape"/>
    <property type="evidence" value="ECO:0007669"/>
    <property type="project" value="UniProtKB-KW"/>
</dbReference>
<dbReference type="InterPro" id="IPR043129">
    <property type="entry name" value="ATPase_NBD"/>
</dbReference>
<dbReference type="GO" id="GO:0005524">
    <property type="term" value="F:ATP binding"/>
    <property type="evidence" value="ECO:0007669"/>
    <property type="project" value="UniProtKB-KW"/>
</dbReference>
<comment type="caution">
    <text evidence="8">The sequence shown here is derived from an EMBL/GenBank/DDBJ whole genome shotgun (WGS) entry which is preliminary data.</text>
</comment>
<evidence type="ECO:0000313" key="7">
    <source>
        <dbReference type="EMBL" id="GBU06159.1"/>
    </source>
</evidence>
<dbReference type="PANTHER" id="PTHR42749">
    <property type="entry name" value="CELL SHAPE-DETERMINING PROTEIN MREB"/>
    <property type="match status" value="1"/>
</dbReference>
<dbReference type="PRINTS" id="PR01652">
    <property type="entry name" value="SHAPEPROTEIN"/>
</dbReference>
<organism evidence="8 9">
    <name type="scientific">Faecalimonas umbilicata</name>
    <dbReference type="NCBI Taxonomy" id="1912855"/>
    <lineage>
        <taxon>Bacteria</taxon>
        <taxon>Bacillati</taxon>
        <taxon>Bacillota</taxon>
        <taxon>Clostridia</taxon>
        <taxon>Lachnospirales</taxon>
        <taxon>Lachnospiraceae</taxon>
        <taxon>Faecalimonas</taxon>
    </lineage>
</organism>
<dbReference type="PANTHER" id="PTHR42749:SF1">
    <property type="entry name" value="CELL SHAPE-DETERMINING PROTEIN MREB"/>
    <property type="match status" value="1"/>
</dbReference>
<evidence type="ECO:0000256" key="6">
    <source>
        <dbReference type="ARBA" id="ARBA00023458"/>
    </source>
</evidence>
<keyword evidence="4" id="KW-0067">ATP-binding</keyword>
<dbReference type="Pfam" id="PF06723">
    <property type="entry name" value="MreB_Mbl"/>
    <property type="match status" value="1"/>
</dbReference>
<dbReference type="EMBL" id="SLZV01000028">
    <property type="protein sequence ID" value="TCS63701.1"/>
    <property type="molecule type" value="Genomic_DNA"/>
</dbReference>
<dbReference type="Proteomes" id="UP000702954">
    <property type="component" value="Unassembled WGS sequence"/>
</dbReference>
<protein>
    <submittedName>
        <fullName evidence="7 8">Rod shape-determining protein</fullName>
    </submittedName>
</protein>
<evidence type="ECO:0000313" key="9">
    <source>
        <dbReference type="Proteomes" id="UP000294613"/>
    </source>
</evidence>
<dbReference type="EMBL" id="BHEO01000008">
    <property type="protein sequence ID" value="GBU06159.1"/>
    <property type="molecule type" value="Genomic_DNA"/>
</dbReference>